<dbReference type="Gene3D" id="3.30.1150.10">
    <property type="match status" value="1"/>
</dbReference>
<protein>
    <submittedName>
        <fullName evidence="3">Energy transducer TonB</fullName>
    </submittedName>
</protein>
<proteinExistence type="predicted"/>
<dbReference type="PANTHER" id="PTHR33446">
    <property type="entry name" value="PROTEIN TONB-RELATED"/>
    <property type="match status" value="1"/>
</dbReference>
<feature type="compositionally biased region" description="Polar residues" evidence="1">
    <location>
        <begin position="103"/>
        <end position="118"/>
    </location>
</feature>
<dbReference type="GO" id="GO:0055085">
    <property type="term" value="P:transmembrane transport"/>
    <property type="evidence" value="ECO:0007669"/>
    <property type="project" value="InterPro"/>
</dbReference>
<dbReference type="SUPFAM" id="SSF74653">
    <property type="entry name" value="TolA/TonB C-terminal domain"/>
    <property type="match status" value="1"/>
</dbReference>
<accession>A0A7G9GUG4</accession>
<evidence type="ECO:0000256" key="1">
    <source>
        <dbReference type="SAM" id="MobiDB-lite"/>
    </source>
</evidence>
<dbReference type="RefSeq" id="WP_187422621.1">
    <property type="nucleotide sequence ID" value="NZ_CP060637.1"/>
</dbReference>
<dbReference type="PROSITE" id="PS52015">
    <property type="entry name" value="TONB_CTD"/>
    <property type="match status" value="1"/>
</dbReference>
<sequence length="229" mass="26261">MRFYIISFVLHIILLGSVIHYSNTQIPVDSKNVVVYLNELNTNPVELAAAPPPKVTPEKIEEKKPVEKKKIVKKEVKKKALKRVKKSEVKEDIKEPQEDKSIENATTDSSLTAPQNPFSGMGIEGGTYVGDQRNMGGYGYKILREVDPKYPQMAKKAGFKQEVVIKTKFLVGINGKVEKVVFLDNFDKYGFHLEVEKALKKWEFAPIIYHGEKIKMYFYKDFRFNVKTI</sequence>
<dbReference type="GO" id="GO:0031992">
    <property type="term" value="F:energy transducer activity"/>
    <property type="evidence" value="ECO:0007669"/>
    <property type="project" value="TreeGrafter"/>
</dbReference>
<dbReference type="InterPro" id="IPR051045">
    <property type="entry name" value="TonB-dependent_transducer"/>
</dbReference>
<feature type="compositionally biased region" description="Basic and acidic residues" evidence="1">
    <location>
        <begin position="87"/>
        <end position="102"/>
    </location>
</feature>
<dbReference type="InterPro" id="IPR037682">
    <property type="entry name" value="TonB_C"/>
</dbReference>
<dbReference type="GO" id="GO:0098797">
    <property type="term" value="C:plasma membrane protein complex"/>
    <property type="evidence" value="ECO:0007669"/>
    <property type="project" value="TreeGrafter"/>
</dbReference>
<evidence type="ECO:0000313" key="4">
    <source>
        <dbReference type="Proteomes" id="UP000515913"/>
    </source>
</evidence>
<dbReference type="AlphaFoldDB" id="A0A7G9GUG4"/>
<evidence type="ECO:0000259" key="2">
    <source>
        <dbReference type="PROSITE" id="PS52015"/>
    </source>
</evidence>
<gene>
    <name evidence="3" type="ORF">H9Q81_05500</name>
</gene>
<dbReference type="PANTHER" id="PTHR33446:SF2">
    <property type="entry name" value="PROTEIN TONB"/>
    <property type="match status" value="1"/>
</dbReference>
<dbReference type="EMBL" id="CP060637">
    <property type="protein sequence ID" value="QNM14446.1"/>
    <property type="molecule type" value="Genomic_DNA"/>
</dbReference>
<dbReference type="Pfam" id="PF03544">
    <property type="entry name" value="TonB_C"/>
    <property type="match status" value="1"/>
</dbReference>
<feature type="domain" description="TonB C-terminal" evidence="2">
    <location>
        <begin position="135"/>
        <end position="229"/>
    </location>
</feature>
<organism evidence="3 4">
    <name type="scientific">Fusobacterium hominis</name>
    <dbReference type="NCBI Taxonomy" id="2764326"/>
    <lineage>
        <taxon>Bacteria</taxon>
        <taxon>Fusobacteriati</taxon>
        <taxon>Fusobacteriota</taxon>
        <taxon>Fusobacteriia</taxon>
        <taxon>Fusobacteriales</taxon>
        <taxon>Fusobacteriaceae</taxon>
        <taxon>Fusobacterium</taxon>
    </lineage>
</organism>
<feature type="region of interest" description="Disordered" evidence="1">
    <location>
        <begin position="87"/>
        <end position="124"/>
    </location>
</feature>
<name>A0A7G9GUG4_9FUSO</name>
<dbReference type="Proteomes" id="UP000515913">
    <property type="component" value="Chromosome"/>
</dbReference>
<reference evidence="3 4" key="1">
    <citation type="submission" date="2020-08" db="EMBL/GenBank/DDBJ databases">
        <authorList>
            <person name="Liu C."/>
            <person name="Sun Q."/>
        </authorList>
    </citation>
    <scope>NUCLEOTIDE SEQUENCE [LARGE SCALE GENOMIC DNA]</scope>
    <source>
        <strain evidence="3 4">NSJ-57</strain>
    </source>
</reference>
<keyword evidence="4" id="KW-1185">Reference proteome</keyword>
<evidence type="ECO:0000313" key="3">
    <source>
        <dbReference type="EMBL" id="QNM14446.1"/>
    </source>
</evidence>
<dbReference type="KEGG" id="fho:H9Q81_05500"/>